<evidence type="ECO:0000313" key="2">
    <source>
        <dbReference type="EMBL" id="CAK9109383.1"/>
    </source>
</evidence>
<organism evidence="2 3">
    <name type="scientific">Durusdinium trenchii</name>
    <dbReference type="NCBI Taxonomy" id="1381693"/>
    <lineage>
        <taxon>Eukaryota</taxon>
        <taxon>Sar</taxon>
        <taxon>Alveolata</taxon>
        <taxon>Dinophyceae</taxon>
        <taxon>Suessiales</taxon>
        <taxon>Symbiodiniaceae</taxon>
        <taxon>Durusdinium</taxon>
    </lineage>
</organism>
<keyword evidence="3" id="KW-1185">Reference proteome</keyword>
<evidence type="ECO:0000256" key="1">
    <source>
        <dbReference type="SAM" id="MobiDB-lite"/>
    </source>
</evidence>
<feature type="non-terminal residue" evidence="2">
    <location>
        <position position="131"/>
    </location>
</feature>
<feature type="compositionally biased region" description="Basic and acidic residues" evidence="1">
    <location>
        <begin position="33"/>
        <end position="45"/>
    </location>
</feature>
<name>A0ABP0SAJ3_9DINO</name>
<gene>
    <name evidence="2" type="ORF">SCF082_LOCUS50833</name>
</gene>
<sequence>MFSCCNCERANRAEAHKVVPLPEKQRRGSVKVAPEKAPEVPKKDVSVVSPSSTVAETPELEEKDVEAHADAPPIDEVKDAGSPVPRTRRRSHFVPSGASGAEAVEAVEAVPPEQAGALAAVVVDDPRGAFQ</sequence>
<reference evidence="2 3" key="1">
    <citation type="submission" date="2024-02" db="EMBL/GenBank/DDBJ databases">
        <authorList>
            <person name="Chen Y."/>
            <person name="Shah S."/>
            <person name="Dougan E. K."/>
            <person name="Thang M."/>
            <person name="Chan C."/>
        </authorList>
    </citation>
    <scope>NUCLEOTIDE SEQUENCE [LARGE SCALE GENOMIC DNA]</scope>
</reference>
<feature type="compositionally biased region" description="Basic and acidic residues" evidence="1">
    <location>
        <begin position="65"/>
        <end position="79"/>
    </location>
</feature>
<feature type="region of interest" description="Disordered" evidence="1">
    <location>
        <begin position="18"/>
        <end position="99"/>
    </location>
</feature>
<proteinExistence type="predicted"/>
<protein>
    <submittedName>
        <fullName evidence="2">Uncharacterized protein</fullName>
    </submittedName>
</protein>
<accession>A0ABP0SAJ3</accession>
<comment type="caution">
    <text evidence="2">The sequence shown here is derived from an EMBL/GenBank/DDBJ whole genome shotgun (WGS) entry which is preliminary data.</text>
</comment>
<evidence type="ECO:0000313" key="3">
    <source>
        <dbReference type="Proteomes" id="UP001642464"/>
    </source>
</evidence>
<dbReference type="Proteomes" id="UP001642464">
    <property type="component" value="Unassembled WGS sequence"/>
</dbReference>
<feature type="compositionally biased region" description="Low complexity" evidence="1">
    <location>
        <begin position="46"/>
        <end position="57"/>
    </location>
</feature>
<dbReference type="EMBL" id="CAXAMM010043284">
    <property type="protein sequence ID" value="CAK9109383.1"/>
    <property type="molecule type" value="Genomic_DNA"/>
</dbReference>